<dbReference type="SUPFAM" id="SSF88946">
    <property type="entry name" value="Sigma2 domain of RNA polymerase sigma factors"/>
    <property type="match status" value="1"/>
</dbReference>
<gene>
    <name evidence="8" type="ORF">N865_02545</name>
</gene>
<evidence type="ECO:0000256" key="1">
    <source>
        <dbReference type="ARBA" id="ARBA00010641"/>
    </source>
</evidence>
<keyword evidence="4" id="KW-0804">Transcription</keyword>
<evidence type="ECO:0000313" key="8">
    <source>
        <dbReference type="EMBL" id="EWT02560.1"/>
    </source>
</evidence>
<dbReference type="AlphaFoldDB" id="W9G959"/>
<dbReference type="InterPro" id="IPR013325">
    <property type="entry name" value="RNA_pol_sigma_r2"/>
</dbReference>
<evidence type="ECO:0000256" key="2">
    <source>
        <dbReference type="ARBA" id="ARBA00023015"/>
    </source>
</evidence>
<dbReference type="PANTHER" id="PTHR47756">
    <property type="entry name" value="BLL6612 PROTEIN-RELATED"/>
    <property type="match status" value="1"/>
</dbReference>
<keyword evidence="3" id="KW-0731">Sigma factor</keyword>
<dbReference type="InterPro" id="IPR007627">
    <property type="entry name" value="RNA_pol_sigma70_r2"/>
</dbReference>
<dbReference type="PATRIC" id="fig|1386089.3.peg.1131"/>
<comment type="caution">
    <text evidence="8">The sequence shown here is derived from an EMBL/GenBank/DDBJ whole genome shotgun (WGS) entry which is preliminary data.</text>
</comment>
<evidence type="ECO:0000259" key="6">
    <source>
        <dbReference type="Pfam" id="PF08281"/>
    </source>
</evidence>
<dbReference type="Pfam" id="PF20239">
    <property type="entry name" value="DUF6596"/>
    <property type="match status" value="1"/>
</dbReference>
<dbReference type="InterPro" id="IPR013249">
    <property type="entry name" value="RNA_pol_sigma70_r4_t2"/>
</dbReference>
<protein>
    <submittedName>
        <fullName evidence="8">ECF subfamily RNA polymerase sigma-24 subunit</fullName>
    </submittedName>
</protein>
<evidence type="ECO:0000259" key="5">
    <source>
        <dbReference type="Pfam" id="PF04542"/>
    </source>
</evidence>
<reference evidence="8 9" key="1">
    <citation type="submission" date="2013-08" db="EMBL/GenBank/DDBJ databases">
        <title>Intrasporangium oryzae NRRL B-24470.</title>
        <authorList>
            <person name="Liu H."/>
            <person name="Wang G."/>
        </authorList>
    </citation>
    <scope>NUCLEOTIDE SEQUENCE [LARGE SCALE GENOMIC DNA]</scope>
    <source>
        <strain evidence="8 9">NRRL B-24470</strain>
    </source>
</reference>
<dbReference type="InterPro" id="IPR013324">
    <property type="entry name" value="RNA_pol_sigma_r3/r4-like"/>
</dbReference>
<dbReference type="Gene3D" id="1.10.10.10">
    <property type="entry name" value="Winged helix-like DNA-binding domain superfamily/Winged helix DNA-binding domain"/>
    <property type="match status" value="1"/>
</dbReference>
<accession>W9G959</accession>
<evidence type="ECO:0000313" key="9">
    <source>
        <dbReference type="Proteomes" id="UP000019489"/>
    </source>
</evidence>
<dbReference type="InterPro" id="IPR046531">
    <property type="entry name" value="DUF6596"/>
</dbReference>
<dbReference type="Pfam" id="PF08281">
    <property type="entry name" value="Sigma70_r4_2"/>
    <property type="match status" value="1"/>
</dbReference>
<organism evidence="8 9">
    <name type="scientific">Intrasporangium oryzae NRRL B-24470</name>
    <dbReference type="NCBI Taxonomy" id="1386089"/>
    <lineage>
        <taxon>Bacteria</taxon>
        <taxon>Bacillati</taxon>
        <taxon>Actinomycetota</taxon>
        <taxon>Actinomycetes</taxon>
        <taxon>Micrococcales</taxon>
        <taxon>Intrasporangiaceae</taxon>
        <taxon>Intrasporangium</taxon>
    </lineage>
</organism>
<evidence type="ECO:0000259" key="7">
    <source>
        <dbReference type="Pfam" id="PF20239"/>
    </source>
</evidence>
<evidence type="ECO:0000256" key="3">
    <source>
        <dbReference type="ARBA" id="ARBA00023082"/>
    </source>
</evidence>
<dbReference type="EMBL" id="AWSA01000009">
    <property type="protein sequence ID" value="EWT02560.1"/>
    <property type="molecule type" value="Genomic_DNA"/>
</dbReference>
<dbReference type="STRING" id="1386089.N865_02545"/>
<evidence type="ECO:0000256" key="4">
    <source>
        <dbReference type="ARBA" id="ARBA00023163"/>
    </source>
</evidence>
<name>W9G959_9MICO</name>
<comment type="similarity">
    <text evidence="1">Belongs to the sigma-70 factor family. ECF subfamily.</text>
</comment>
<dbReference type="Gene3D" id="1.10.1740.10">
    <property type="match status" value="1"/>
</dbReference>
<keyword evidence="2" id="KW-0805">Transcription regulation</keyword>
<dbReference type="GO" id="GO:0006352">
    <property type="term" value="P:DNA-templated transcription initiation"/>
    <property type="evidence" value="ECO:0007669"/>
    <property type="project" value="InterPro"/>
</dbReference>
<dbReference type="GO" id="GO:0003677">
    <property type="term" value="F:DNA binding"/>
    <property type="evidence" value="ECO:0007669"/>
    <property type="project" value="InterPro"/>
</dbReference>
<dbReference type="eggNOG" id="COG4941">
    <property type="taxonomic scope" value="Bacteria"/>
</dbReference>
<feature type="domain" description="RNA polymerase sigma factor 70 region 4 type 2" evidence="6">
    <location>
        <begin position="90"/>
        <end position="131"/>
    </location>
</feature>
<dbReference type="GO" id="GO:0016987">
    <property type="term" value="F:sigma factor activity"/>
    <property type="evidence" value="ECO:0007669"/>
    <property type="project" value="UniProtKB-KW"/>
</dbReference>
<dbReference type="SUPFAM" id="SSF88659">
    <property type="entry name" value="Sigma3 and sigma4 domains of RNA polymerase sigma factors"/>
    <property type="match status" value="1"/>
</dbReference>
<keyword evidence="9" id="KW-1185">Reference proteome</keyword>
<dbReference type="Proteomes" id="UP000019489">
    <property type="component" value="Unassembled WGS sequence"/>
</dbReference>
<proteinExistence type="inferred from homology"/>
<feature type="domain" description="RNA polymerase sigma-70 region 2" evidence="5">
    <location>
        <begin position="2"/>
        <end position="50"/>
    </location>
</feature>
<dbReference type="PANTHER" id="PTHR47756:SF2">
    <property type="entry name" value="BLL6612 PROTEIN"/>
    <property type="match status" value="1"/>
</dbReference>
<sequence length="376" mass="41100">MGDLELAEEAVQEASLVAMLSWPREGLPDNPRAWLIRTARHKALDALRRELARPGKEARAMCEQGRLGPAAEAYDELSLIVMCCHPAFDLQTRVALTLRSVCGLSTAEIAAVLLLAEPTVAKRLVRARRKIRDTGMTFALPEDWSERIPAVLAVVYLLFTEGHKASVNPQAVRGELCTTAVDLARELHRLLPDDSEGEGLLALLLLTDARRPARIAPDGSPVLLAAQNRALYDRAMIAEGERRLEAALRRGPPGPFQIQAAIAACHSVPEEAVDTDWREIAALYGELLRYDPSPVFEANRAIAVAMAEGPAAGLVVLDAVAHHPRLARWPSFHIARADLLDRLGRREESQSALRAALQLDPSPSERAFIRGRLGVP</sequence>
<feature type="domain" description="DUF6596" evidence="7">
    <location>
        <begin position="147"/>
        <end position="247"/>
    </location>
</feature>
<dbReference type="InterPro" id="IPR036388">
    <property type="entry name" value="WH-like_DNA-bd_sf"/>
</dbReference>
<dbReference type="Pfam" id="PF04542">
    <property type="entry name" value="Sigma70_r2"/>
    <property type="match status" value="1"/>
</dbReference>